<evidence type="ECO:0000256" key="8">
    <source>
        <dbReference type="ARBA" id="ARBA00023136"/>
    </source>
</evidence>
<keyword evidence="5" id="KW-0571">Peptide transport</keyword>
<feature type="compositionally biased region" description="Low complexity" evidence="10">
    <location>
        <begin position="1"/>
        <end position="10"/>
    </location>
</feature>
<feature type="region of interest" description="Disordered" evidence="10">
    <location>
        <begin position="1"/>
        <end position="28"/>
    </location>
</feature>
<keyword evidence="3" id="KW-1003">Cell membrane</keyword>
<protein>
    <submittedName>
        <fullName evidence="12">Dipeptide transport system permease protein DppC</fullName>
    </submittedName>
</protein>
<feature type="transmembrane region" description="Helical" evidence="9">
    <location>
        <begin position="46"/>
        <end position="68"/>
    </location>
</feature>
<organism evidence="12">
    <name type="scientific">uncultured Thermomicrobiales bacterium</name>
    <dbReference type="NCBI Taxonomy" id="1645740"/>
    <lineage>
        <taxon>Bacteria</taxon>
        <taxon>Pseudomonadati</taxon>
        <taxon>Thermomicrobiota</taxon>
        <taxon>Thermomicrobia</taxon>
        <taxon>Thermomicrobiales</taxon>
        <taxon>environmental samples</taxon>
    </lineage>
</organism>
<dbReference type="GO" id="GO:0015833">
    <property type="term" value="P:peptide transport"/>
    <property type="evidence" value="ECO:0007669"/>
    <property type="project" value="UniProtKB-KW"/>
</dbReference>
<feature type="domain" description="ABC transmembrane type-1" evidence="11">
    <location>
        <begin position="121"/>
        <end position="325"/>
    </location>
</feature>
<comment type="similarity">
    <text evidence="9">Belongs to the binding-protein-dependent transport system permease family.</text>
</comment>
<keyword evidence="8 9" id="KW-0472">Membrane</keyword>
<reference evidence="12" key="1">
    <citation type="submission" date="2020-02" db="EMBL/GenBank/DDBJ databases">
        <authorList>
            <person name="Meier V. D."/>
        </authorList>
    </citation>
    <scope>NUCLEOTIDE SEQUENCE</scope>
    <source>
        <strain evidence="12">AVDCRST_MAG73</strain>
    </source>
</reference>
<dbReference type="GO" id="GO:0015031">
    <property type="term" value="P:protein transport"/>
    <property type="evidence" value="ECO:0007669"/>
    <property type="project" value="UniProtKB-KW"/>
</dbReference>
<dbReference type="PANTHER" id="PTHR43386:SF24">
    <property type="entry name" value="OLIGOPEPTIDE TRANSPORT SYSTEM PERMEASE PROTEIN AMID"/>
    <property type="match status" value="1"/>
</dbReference>
<gene>
    <name evidence="12" type="ORF">AVDCRST_MAG73-3720</name>
</gene>
<dbReference type="GO" id="GO:0005886">
    <property type="term" value="C:plasma membrane"/>
    <property type="evidence" value="ECO:0007669"/>
    <property type="project" value="UniProtKB-SubCell"/>
</dbReference>
<dbReference type="Pfam" id="PF12911">
    <property type="entry name" value="OppC_N"/>
    <property type="match status" value="1"/>
</dbReference>
<evidence type="ECO:0000256" key="4">
    <source>
        <dbReference type="ARBA" id="ARBA00022692"/>
    </source>
</evidence>
<dbReference type="SUPFAM" id="SSF161098">
    <property type="entry name" value="MetI-like"/>
    <property type="match status" value="1"/>
</dbReference>
<dbReference type="InterPro" id="IPR050366">
    <property type="entry name" value="BP-dependent_transpt_permease"/>
</dbReference>
<keyword evidence="6" id="KW-0653">Protein transport</keyword>
<evidence type="ECO:0000256" key="5">
    <source>
        <dbReference type="ARBA" id="ARBA00022856"/>
    </source>
</evidence>
<keyword evidence="4 9" id="KW-0812">Transmembrane</keyword>
<dbReference type="InterPro" id="IPR035906">
    <property type="entry name" value="MetI-like_sf"/>
</dbReference>
<sequence length="338" mass="35630">MAARAALRPRPTTDDPRPTPLRGAARLGTPRSLRGDAWRRFRRNHLAIAGAAYLVLLVGVAAFAPAIAPQNPVRTDVKVAGAYRQAAWVEDANPKRTGSWEYPLGTDSVGRDVLSRLVYGARVSLLVGFLPAVAILAIGVPIGLVAGYLGGLVDGLLMRITDVVYAFPALLFFIVMQVALGETRFGGMLNGLVLLLVTLSVLSWTGIARVVRGATLELKEAEFVLAARSGGAGIGRVIGRHVLPNALAPVIVAAAFLAPGAIVAEAILGYLGIGIRPDVALDAPLPSSWGTMIFDGYRAWQSQAWMLIAPSLAVALTTLACTFVGDGLRDALDVREGR</sequence>
<evidence type="ECO:0000256" key="3">
    <source>
        <dbReference type="ARBA" id="ARBA00022475"/>
    </source>
</evidence>
<evidence type="ECO:0000256" key="2">
    <source>
        <dbReference type="ARBA" id="ARBA00022448"/>
    </source>
</evidence>
<evidence type="ECO:0000259" key="11">
    <source>
        <dbReference type="PROSITE" id="PS50928"/>
    </source>
</evidence>
<feature type="transmembrane region" description="Helical" evidence="9">
    <location>
        <begin position="192"/>
        <end position="211"/>
    </location>
</feature>
<dbReference type="EMBL" id="CADCWE010000246">
    <property type="protein sequence ID" value="CAA9561215.1"/>
    <property type="molecule type" value="Genomic_DNA"/>
</dbReference>
<feature type="transmembrane region" description="Helical" evidence="9">
    <location>
        <begin position="163"/>
        <end position="180"/>
    </location>
</feature>
<dbReference type="PROSITE" id="PS50928">
    <property type="entry name" value="ABC_TM1"/>
    <property type="match status" value="1"/>
</dbReference>
<keyword evidence="7 9" id="KW-1133">Transmembrane helix</keyword>
<evidence type="ECO:0000256" key="7">
    <source>
        <dbReference type="ARBA" id="ARBA00022989"/>
    </source>
</evidence>
<name>A0A6J4UXE1_9BACT</name>
<feature type="transmembrane region" description="Helical" evidence="9">
    <location>
        <begin position="125"/>
        <end position="151"/>
    </location>
</feature>
<evidence type="ECO:0000256" key="1">
    <source>
        <dbReference type="ARBA" id="ARBA00004651"/>
    </source>
</evidence>
<accession>A0A6J4UXE1</accession>
<evidence type="ECO:0000256" key="9">
    <source>
        <dbReference type="RuleBase" id="RU363032"/>
    </source>
</evidence>
<dbReference type="PANTHER" id="PTHR43386">
    <property type="entry name" value="OLIGOPEPTIDE TRANSPORT SYSTEM PERMEASE PROTEIN APPC"/>
    <property type="match status" value="1"/>
</dbReference>
<keyword evidence="2 9" id="KW-0813">Transport</keyword>
<evidence type="ECO:0000256" key="6">
    <source>
        <dbReference type="ARBA" id="ARBA00022927"/>
    </source>
</evidence>
<dbReference type="Gene3D" id="1.10.3720.10">
    <property type="entry name" value="MetI-like"/>
    <property type="match status" value="1"/>
</dbReference>
<evidence type="ECO:0000313" key="12">
    <source>
        <dbReference type="EMBL" id="CAA9561215.1"/>
    </source>
</evidence>
<comment type="subcellular location">
    <subcellularLocation>
        <location evidence="1 9">Cell membrane</location>
        <topology evidence="1 9">Multi-pass membrane protein</topology>
    </subcellularLocation>
</comment>
<dbReference type="GO" id="GO:0055085">
    <property type="term" value="P:transmembrane transport"/>
    <property type="evidence" value="ECO:0007669"/>
    <property type="project" value="InterPro"/>
</dbReference>
<proteinExistence type="inferred from homology"/>
<dbReference type="AlphaFoldDB" id="A0A6J4UXE1"/>
<dbReference type="CDD" id="cd06261">
    <property type="entry name" value="TM_PBP2"/>
    <property type="match status" value="1"/>
</dbReference>
<evidence type="ECO:0000256" key="10">
    <source>
        <dbReference type="SAM" id="MobiDB-lite"/>
    </source>
</evidence>
<dbReference type="Pfam" id="PF00528">
    <property type="entry name" value="BPD_transp_1"/>
    <property type="match status" value="1"/>
</dbReference>
<feature type="transmembrane region" description="Helical" evidence="9">
    <location>
        <begin position="246"/>
        <end position="273"/>
    </location>
</feature>
<dbReference type="InterPro" id="IPR000515">
    <property type="entry name" value="MetI-like"/>
</dbReference>
<feature type="transmembrane region" description="Helical" evidence="9">
    <location>
        <begin position="304"/>
        <end position="325"/>
    </location>
</feature>
<dbReference type="InterPro" id="IPR025966">
    <property type="entry name" value="OppC_N"/>
</dbReference>